<evidence type="ECO:0000313" key="3">
    <source>
        <dbReference type="EnsemblProtists" id="EOD25694"/>
    </source>
</evidence>
<feature type="domain" description="Apple" evidence="2">
    <location>
        <begin position="86"/>
        <end position="156"/>
    </location>
</feature>
<dbReference type="GeneID" id="17271239"/>
<dbReference type="EnsemblProtists" id="EOD25694">
    <property type="protein sequence ID" value="EOD25694"/>
    <property type="gene ID" value="EMIHUDRAFT_205774"/>
</dbReference>
<dbReference type="PROSITE" id="PS50948">
    <property type="entry name" value="PAN"/>
    <property type="match status" value="1"/>
</dbReference>
<dbReference type="AlphaFoldDB" id="A0A0D3JQA9"/>
<reference evidence="3" key="2">
    <citation type="submission" date="2024-10" db="UniProtKB">
        <authorList>
            <consortium name="EnsemblProtists"/>
        </authorList>
    </citation>
    <scope>IDENTIFICATION</scope>
</reference>
<dbReference type="RefSeq" id="XP_005778123.1">
    <property type="nucleotide sequence ID" value="XM_005778066.1"/>
</dbReference>
<evidence type="ECO:0000259" key="2">
    <source>
        <dbReference type="PROSITE" id="PS50948"/>
    </source>
</evidence>
<accession>A0A0D3JQA9</accession>
<proteinExistence type="predicted"/>
<sequence length="317" mass="35426">MLFPTQLALLLALPLCECFGVPPQATVVDEVMFDNVSDLSAGSDASQRTQRSAGTYYYVHSGQYCAQRGSKRPSTCGYQTNSGGYCARRTGKTRRPWASYRRSSQSECKQACDAAEDCNAFDWSPHHGDCALIVGGHTCTATTPHSEWNSYWPAPCSISRQACQDACNSAGFCSAFDWSPHHNDCFLIKQCSSTTAHGEWNSYWSNVPIRAAYTSIYEACEEAYFSNLPWTHWYVKRGCKAFVGKVYPGVGTSEGRYELGSDYDVSSCIDRCNIEVYPDDPLYIQRTGRNAQRNYYHVCNDPTGICYGPSHYDCIQY</sequence>
<reference evidence="4" key="1">
    <citation type="journal article" date="2013" name="Nature">
        <title>Pan genome of the phytoplankton Emiliania underpins its global distribution.</title>
        <authorList>
            <person name="Read B.A."/>
            <person name="Kegel J."/>
            <person name="Klute M.J."/>
            <person name="Kuo A."/>
            <person name="Lefebvre S.C."/>
            <person name="Maumus F."/>
            <person name="Mayer C."/>
            <person name="Miller J."/>
            <person name="Monier A."/>
            <person name="Salamov A."/>
            <person name="Young J."/>
            <person name="Aguilar M."/>
            <person name="Claverie J.M."/>
            <person name="Frickenhaus S."/>
            <person name="Gonzalez K."/>
            <person name="Herman E.K."/>
            <person name="Lin Y.C."/>
            <person name="Napier J."/>
            <person name="Ogata H."/>
            <person name="Sarno A.F."/>
            <person name="Shmutz J."/>
            <person name="Schroeder D."/>
            <person name="de Vargas C."/>
            <person name="Verret F."/>
            <person name="von Dassow P."/>
            <person name="Valentin K."/>
            <person name="Van de Peer Y."/>
            <person name="Wheeler G."/>
            <person name="Dacks J.B."/>
            <person name="Delwiche C.F."/>
            <person name="Dyhrman S.T."/>
            <person name="Glockner G."/>
            <person name="John U."/>
            <person name="Richards T."/>
            <person name="Worden A.Z."/>
            <person name="Zhang X."/>
            <person name="Grigoriev I.V."/>
            <person name="Allen A.E."/>
            <person name="Bidle K."/>
            <person name="Borodovsky M."/>
            <person name="Bowler C."/>
            <person name="Brownlee C."/>
            <person name="Cock J.M."/>
            <person name="Elias M."/>
            <person name="Gladyshev V.N."/>
            <person name="Groth M."/>
            <person name="Guda C."/>
            <person name="Hadaegh A."/>
            <person name="Iglesias-Rodriguez M.D."/>
            <person name="Jenkins J."/>
            <person name="Jones B.M."/>
            <person name="Lawson T."/>
            <person name="Leese F."/>
            <person name="Lindquist E."/>
            <person name="Lobanov A."/>
            <person name="Lomsadze A."/>
            <person name="Malik S.B."/>
            <person name="Marsh M.E."/>
            <person name="Mackinder L."/>
            <person name="Mock T."/>
            <person name="Mueller-Roeber B."/>
            <person name="Pagarete A."/>
            <person name="Parker M."/>
            <person name="Probert I."/>
            <person name="Quesneville H."/>
            <person name="Raines C."/>
            <person name="Rensing S.A."/>
            <person name="Riano-Pachon D.M."/>
            <person name="Richier S."/>
            <person name="Rokitta S."/>
            <person name="Shiraiwa Y."/>
            <person name="Soanes D.M."/>
            <person name="van der Giezen M."/>
            <person name="Wahlund T.M."/>
            <person name="Williams B."/>
            <person name="Wilson W."/>
            <person name="Wolfe G."/>
            <person name="Wurch L.L."/>
        </authorList>
    </citation>
    <scope>NUCLEOTIDE SEQUENCE</scope>
</reference>
<organism evidence="3 4">
    <name type="scientific">Emiliania huxleyi (strain CCMP1516)</name>
    <dbReference type="NCBI Taxonomy" id="280463"/>
    <lineage>
        <taxon>Eukaryota</taxon>
        <taxon>Haptista</taxon>
        <taxon>Haptophyta</taxon>
        <taxon>Prymnesiophyceae</taxon>
        <taxon>Isochrysidales</taxon>
        <taxon>Noelaerhabdaceae</taxon>
        <taxon>Emiliania</taxon>
    </lineage>
</organism>
<protein>
    <recommendedName>
        <fullName evidence="2">Apple domain-containing protein</fullName>
    </recommendedName>
</protein>
<keyword evidence="1" id="KW-0732">Signal</keyword>
<evidence type="ECO:0000313" key="4">
    <source>
        <dbReference type="Proteomes" id="UP000013827"/>
    </source>
</evidence>
<dbReference type="Proteomes" id="UP000013827">
    <property type="component" value="Unassembled WGS sequence"/>
</dbReference>
<feature type="signal peptide" evidence="1">
    <location>
        <begin position="1"/>
        <end position="18"/>
    </location>
</feature>
<dbReference type="PaxDb" id="2903-EOD25694"/>
<feature type="chain" id="PRO_5044275386" description="Apple domain-containing protein" evidence="1">
    <location>
        <begin position="19"/>
        <end position="317"/>
    </location>
</feature>
<name>A0A0D3JQA9_EMIH1</name>
<evidence type="ECO:0000256" key="1">
    <source>
        <dbReference type="SAM" id="SignalP"/>
    </source>
</evidence>
<keyword evidence="4" id="KW-1185">Reference proteome</keyword>
<dbReference type="InterPro" id="IPR003609">
    <property type="entry name" value="Pan_app"/>
</dbReference>
<dbReference type="HOGENOM" id="CLU_878331_0_0_1"/>
<dbReference type="KEGG" id="ehx:EMIHUDRAFT_205774"/>